<evidence type="ECO:0000313" key="1">
    <source>
        <dbReference type="EMBL" id="ELS56311.1"/>
    </source>
</evidence>
<dbReference type="Pfam" id="PF19746">
    <property type="entry name" value="DUF6233"/>
    <property type="match status" value="1"/>
</dbReference>
<accession>L8PFH7</accession>
<evidence type="ECO:0000313" key="2">
    <source>
        <dbReference type="Proteomes" id="UP000011205"/>
    </source>
</evidence>
<name>L8PFH7_STRVR</name>
<dbReference type="Proteomes" id="UP000011205">
    <property type="component" value="Unassembled WGS sequence"/>
</dbReference>
<protein>
    <submittedName>
        <fullName evidence="1">Uncharacterized protein</fullName>
    </submittedName>
</protein>
<proteinExistence type="predicted"/>
<dbReference type="RefSeq" id="WP_003998073.1">
    <property type="nucleotide sequence ID" value="NZ_AMLP01000089.1"/>
</dbReference>
<reference evidence="1 2" key="1">
    <citation type="journal article" date="2013" name="Genome Announc.">
        <title>Draft Genome Sequence of Streptomyces viridochromogenes Strain Tu57, Producer of Avilamycin.</title>
        <authorList>
            <person name="Gruning B.A."/>
            <person name="Erxleben A."/>
            <person name="Hahnlein A."/>
            <person name="Gunther S."/>
        </authorList>
    </citation>
    <scope>NUCLEOTIDE SEQUENCE [LARGE SCALE GENOMIC DNA]</scope>
    <source>
        <strain evidence="1 2">Tue57</strain>
    </source>
</reference>
<sequence length="115" mass="12944">MNDPGPSRIELLRFARRVVVQQAKAALSQLDRWIADEERREAERQRGVAARPPEPHWLIEQNLSGSTPVYVHVGGCHMTGKRSKGATREQALRALTDRVDPCPHCRPDTELGLLD</sequence>
<dbReference type="EMBL" id="AMLP01000089">
    <property type="protein sequence ID" value="ELS56311.1"/>
    <property type="molecule type" value="Genomic_DNA"/>
</dbReference>
<dbReference type="InterPro" id="IPR046200">
    <property type="entry name" value="DUF6233"/>
</dbReference>
<comment type="caution">
    <text evidence="1">The sequence shown here is derived from an EMBL/GenBank/DDBJ whole genome shotgun (WGS) entry which is preliminary data.</text>
</comment>
<organism evidence="1 2">
    <name type="scientific">Streptomyces viridochromogenes Tue57</name>
    <dbReference type="NCBI Taxonomy" id="1160705"/>
    <lineage>
        <taxon>Bacteria</taxon>
        <taxon>Bacillati</taxon>
        <taxon>Actinomycetota</taxon>
        <taxon>Actinomycetes</taxon>
        <taxon>Kitasatosporales</taxon>
        <taxon>Streptomycetaceae</taxon>
        <taxon>Streptomyces</taxon>
    </lineage>
</organism>
<gene>
    <name evidence="1" type="ORF">STVIR_2734</name>
</gene>
<dbReference type="AlphaFoldDB" id="L8PFH7"/>
<dbReference type="PATRIC" id="fig|1160705.3.peg.2709"/>